<comment type="caution">
    <text evidence="2">The sequence shown here is derived from an EMBL/GenBank/DDBJ whole genome shotgun (WGS) entry which is preliminary data.</text>
</comment>
<evidence type="ECO:0000313" key="2">
    <source>
        <dbReference type="EMBL" id="RKQ91327.1"/>
    </source>
</evidence>
<name>A0A660L8E1_9ACTN</name>
<evidence type="ECO:0000313" key="3">
    <source>
        <dbReference type="Proteomes" id="UP000278962"/>
    </source>
</evidence>
<dbReference type="InterPro" id="IPR011042">
    <property type="entry name" value="6-blade_b-propeller_TolB-like"/>
</dbReference>
<dbReference type="RefSeq" id="WP_147447651.1">
    <property type="nucleotide sequence ID" value="NZ_RBIL01000001.1"/>
</dbReference>
<dbReference type="Gene3D" id="2.120.10.30">
    <property type="entry name" value="TolB, C-terminal domain"/>
    <property type="match status" value="1"/>
</dbReference>
<gene>
    <name evidence="2" type="ORF">C8N24_1149</name>
</gene>
<feature type="signal peptide" evidence="1">
    <location>
        <begin position="1"/>
        <end position="23"/>
    </location>
</feature>
<dbReference type="Proteomes" id="UP000278962">
    <property type="component" value="Unassembled WGS sequence"/>
</dbReference>
<proteinExistence type="predicted"/>
<accession>A0A660L8E1</accession>
<dbReference type="Pfam" id="PF17963">
    <property type="entry name" value="Big_9"/>
    <property type="match status" value="1"/>
</dbReference>
<evidence type="ECO:0000256" key="1">
    <source>
        <dbReference type="SAM" id="SignalP"/>
    </source>
</evidence>
<keyword evidence="3" id="KW-1185">Reference proteome</keyword>
<dbReference type="AlphaFoldDB" id="A0A660L8E1"/>
<organism evidence="2 3">
    <name type="scientific">Solirubrobacter pauli</name>
    <dbReference type="NCBI Taxonomy" id="166793"/>
    <lineage>
        <taxon>Bacteria</taxon>
        <taxon>Bacillati</taxon>
        <taxon>Actinomycetota</taxon>
        <taxon>Thermoleophilia</taxon>
        <taxon>Solirubrobacterales</taxon>
        <taxon>Solirubrobacteraceae</taxon>
        <taxon>Solirubrobacter</taxon>
    </lineage>
</organism>
<dbReference type="Gene3D" id="2.60.40.3440">
    <property type="match status" value="1"/>
</dbReference>
<protein>
    <submittedName>
        <fullName evidence="2">WD40 repeat protein</fullName>
    </submittedName>
</protein>
<dbReference type="OrthoDB" id="9808778at2"/>
<dbReference type="EMBL" id="RBIL01000001">
    <property type="protein sequence ID" value="RKQ91327.1"/>
    <property type="molecule type" value="Genomic_DNA"/>
</dbReference>
<dbReference type="SUPFAM" id="SSF82171">
    <property type="entry name" value="DPP6 N-terminal domain-like"/>
    <property type="match status" value="1"/>
</dbReference>
<feature type="chain" id="PRO_5025025998" evidence="1">
    <location>
        <begin position="24"/>
        <end position="486"/>
    </location>
</feature>
<reference evidence="2 3" key="1">
    <citation type="submission" date="2018-10" db="EMBL/GenBank/DDBJ databases">
        <title>Genomic Encyclopedia of Archaeal and Bacterial Type Strains, Phase II (KMG-II): from individual species to whole genera.</title>
        <authorList>
            <person name="Goeker M."/>
        </authorList>
    </citation>
    <scope>NUCLEOTIDE SEQUENCE [LARGE SCALE GENOMIC DNA]</scope>
    <source>
        <strain evidence="2 3">DSM 14954</strain>
    </source>
</reference>
<keyword evidence="1" id="KW-0732">Signal</keyword>
<sequence>MRAAVVAFACAVLAMASPAPALADNGQLVAVAGGKLVAVNPDGTGLRTLWSPTGEITGLAVSPDGNKVAFSYAGNISIYDFATREVSAFRSPAGVRDVDPAWSRDGTNIGFRRIADGEHRRVRLTLGGSEATLGTFALPPTQFAYGPTFERWAYTLGDTLYVSNHLLEVETGVTGAPAWSPVRLQPEDAQLAYVHDGGLRVAVSPGVAPTTKLDITDGPVAAPRFAPDGTAIVYHANGQARIVPVAERAASTPVPGLVGVTAVDWQPCAATTVSCYSSVPPTCTTNVAQVSTRADQPVQLPAAPCTDPSSLPLSFVLVKGPDNGTLAGTVYTPNPYFAGQDTVTYKVSNGYSESEVIKVTIFVVPRPAPGAGPPVATPNPSVPAAPFLALSVKPRLDRKRTTTARLTCDQPCAFTVRLEGSVRVKKKARTLKGPALRRSLAPGRVLALKLKLPKKPVGKVRTVWITGTVRGATGVARAVKLPVTVR</sequence>